<dbReference type="PANTHER" id="PTHR37984:SF5">
    <property type="entry name" value="PROTEIN NYNRIN-LIKE"/>
    <property type="match status" value="1"/>
</dbReference>
<dbReference type="InterPro" id="IPR001878">
    <property type="entry name" value="Znf_CCHC"/>
</dbReference>
<dbReference type="GO" id="GO:0004519">
    <property type="term" value="F:endonuclease activity"/>
    <property type="evidence" value="ECO:0007669"/>
    <property type="project" value="UniProtKB-KW"/>
</dbReference>
<keyword evidence="4" id="KW-0540">Nuclease</keyword>
<dbReference type="PROSITE" id="PS50158">
    <property type="entry name" value="ZF_CCHC"/>
    <property type="match status" value="1"/>
</dbReference>
<evidence type="ECO:0000256" key="6">
    <source>
        <dbReference type="ARBA" id="ARBA00022801"/>
    </source>
</evidence>
<keyword evidence="3" id="KW-0548">Nucleotidyltransferase</keyword>
<accession>A0A5B6VND1</accession>
<evidence type="ECO:0000256" key="7">
    <source>
        <dbReference type="ARBA" id="ARBA00022918"/>
    </source>
</evidence>
<keyword evidence="6" id="KW-0378">Hydrolase</keyword>
<dbReference type="Gene3D" id="4.10.60.10">
    <property type="entry name" value="Zinc finger, CCHC-type"/>
    <property type="match status" value="1"/>
</dbReference>
<dbReference type="InterPro" id="IPR036875">
    <property type="entry name" value="Znf_CCHC_sf"/>
</dbReference>
<name>A0A5B6VND1_9ROSI</name>
<dbReference type="SUPFAM" id="SSF56672">
    <property type="entry name" value="DNA/RNA polymerases"/>
    <property type="match status" value="1"/>
</dbReference>
<organism evidence="10 11">
    <name type="scientific">Gossypium australe</name>
    <dbReference type="NCBI Taxonomy" id="47621"/>
    <lineage>
        <taxon>Eukaryota</taxon>
        <taxon>Viridiplantae</taxon>
        <taxon>Streptophyta</taxon>
        <taxon>Embryophyta</taxon>
        <taxon>Tracheophyta</taxon>
        <taxon>Spermatophyta</taxon>
        <taxon>Magnoliopsida</taxon>
        <taxon>eudicotyledons</taxon>
        <taxon>Gunneridae</taxon>
        <taxon>Pentapetalae</taxon>
        <taxon>rosids</taxon>
        <taxon>malvids</taxon>
        <taxon>Malvales</taxon>
        <taxon>Malvaceae</taxon>
        <taxon>Malvoideae</taxon>
        <taxon>Gossypium</taxon>
    </lineage>
</organism>
<dbReference type="EC" id="2.7.7.49" evidence="1"/>
<evidence type="ECO:0000256" key="4">
    <source>
        <dbReference type="ARBA" id="ARBA00022722"/>
    </source>
</evidence>
<dbReference type="GO" id="GO:0008270">
    <property type="term" value="F:zinc ion binding"/>
    <property type="evidence" value="ECO:0007669"/>
    <property type="project" value="UniProtKB-KW"/>
</dbReference>
<dbReference type="Pfam" id="PF17917">
    <property type="entry name" value="RT_RNaseH"/>
    <property type="match status" value="1"/>
</dbReference>
<keyword evidence="7" id="KW-0695">RNA-directed DNA polymerase</keyword>
<evidence type="ECO:0000313" key="11">
    <source>
        <dbReference type="Proteomes" id="UP000325315"/>
    </source>
</evidence>
<protein>
    <recommendedName>
        <fullName evidence="1">RNA-directed DNA polymerase</fullName>
        <ecNumber evidence="1">2.7.7.49</ecNumber>
    </recommendedName>
</protein>
<keyword evidence="8" id="KW-0479">Metal-binding</keyword>
<evidence type="ECO:0000256" key="3">
    <source>
        <dbReference type="ARBA" id="ARBA00022695"/>
    </source>
</evidence>
<dbReference type="SMART" id="SM00343">
    <property type="entry name" value="ZnF_C2HC"/>
    <property type="match status" value="1"/>
</dbReference>
<keyword evidence="8" id="KW-0863">Zinc-finger</keyword>
<dbReference type="CDD" id="cd01647">
    <property type="entry name" value="RT_LTR"/>
    <property type="match status" value="1"/>
</dbReference>
<dbReference type="GO" id="GO:0016787">
    <property type="term" value="F:hydrolase activity"/>
    <property type="evidence" value="ECO:0007669"/>
    <property type="project" value="UniProtKB-KW"/>
</dbReference>
<dbReference type="SUPFAM" id="SSF50630">
    <property type="entry name" value="Acid proteases"/>
    <property type="match status" value="1"/>
</dbReference>
<sequence length="619" mass="70575">MRSSSPSTTSFHLRSGACYRCGSLDHFLKHCPERIEKDTEQTPKLSNPVSRGRPLRHLVNVNGSRGTTIDSTVKSEEQAPTRTYAIRAREDASAPDVISSTCSLLNTDITTLIDPGSTHSYICKNLVSVKNLPVKFTEFVVKVSNPLGQCVMVDKICKNCPLMVKGYCFLADLMLFPFDEFDVILGMDWLTQHNAVVNCKQKCIVLKCQNGDLLYVESDKLDGLSNVISAISAQKYIRKGYDAYLAYVLDTKSVPVVCEFPDVFPEELSGLPPVREVEFSIDLVPGTTLISIVPYRMAPTELKELKAHSVCKEERWIIEIKIEKSHNKEQVSIASDDLFDQLKGSTVFSKIDLRSGYYQLRVKESDVPKITFRTRYMHYEFLVMSFGLTNAPTVFMDLMNKIFKPYLDKFVVVFIDDILLREVGFLGHMVSAESIRVDPNKISSIVNWKLPKNVSEVRNFLGLAGYYRRFVKGLSIIASLITRLLQKDVNDTSLNGLGCVLMEEGKVIAYASRQLKPHERNYPIYDLELAAIRHYLFGEKCHIFTDHKSLKYLMSQKDLNLRQHKWLELLKDYDLVIDYHPRKANVVADALSRKLDQHFFNNSVKLRRVMTNYRLNVTP</sequence>
<keyword evidence="11" id="KW-1185">Reference proteome</keyword>
<dbReference type="Gene3D" id="3.30.70.270">
    <property type="match status" value="2"/>
</dbReference>
<dbReference type="AlphaFoldDB" id="A0A5B6VND1"/>
<comment type="caution">
    <text evidence="10">The sequence shown here is derived from an EMBL/GenBank/DDBJ whole genome shotgun (WGS) entry which is preliminary data.</text>
</comment>
<evidence type="ECO:0000259" key="9">
    <source>
        <dbReference type="PROSITE" id="PS50158"/>
    </source>
</evidence>
<dbReference type="Pfam" id="PF00078">
    <property type="entry name" value="RVT_1"/>
    <property type="match status" value="1"/>
</dbReference>
<reference evidence="11" key="1">
    <citation type="journal article" date="2019" name="Plant Biotechnol. J.">
        <title>Genome sequencing of the Australian wild diploid species Gossypium australe highlights disease resistance and delayed gland morphogenesis.</title>
        <authorList>
            <person name="Cai Y."/>
            <person name="Cai X."/>
            <person name="Wang Q."/>
            <person name="Wang P."/>
            <person name="Zhang Y."/>
            <person name="Cai C."/>
            <person name="Xu Y."/>
            <person name="Wang K."/>
            <person name="Zhou Z."/>
            <person name="Wang C."/>
            <person name="Geng S."/>
            <person name="Li B."/>
            <person name="Dong Q."/>
            <person name="Hou Y."/>
            <person name="Wang H."/>
            <person name="Ai P."/>
            <person name="Liu Z."/>
            <person name="Yi F."/>
            <person name="Sun M."/>
            <person name="An G."/>
            <person name="Cheng J."/>
            <person name="Zhang Y."/>
            <person name="Shi Q."/>
            <person name="Xie Y."/>
            <person name="Shi X."/>
            <person name="Chang Y."/>
            <person name="Huang F."/>
            <person name="Chen Y."/>
            <person name="Hong S."/>
            <person name="Mi L."/>
            <person name="Sun Q."/>
            <person name="Zhang L."/>
            <person name="Zhou B."/>
            <person name="Peng R."/>
            <person name="Zhang X."/>
            <person name="Liu F."/>
        </authorList>
    </citation>
    <scope>NUCLEOTIDE SEQUENCE [LARGE SCALE GENOMIC DNA]</scope>
    <source>
        <strain evidence="11">cv. PA1801</strain>
    </source>
</reference>
<evidence type="ECO:0000256" key="5">
    <source>
        <dbReference type="ARBA" id="ARBA00022759"/>
    </source>
</evidence>
<dbReference type="OrthoDB" id="1751327at2759"/>
<evidence type="ECO:0000256" key="1">
    <source>
        <dbReference type="ARBA" id="ARBA00012493"/>
    </source>
</evidence>
<dbReference type="InterPro" id="IPR043502">
    <property type="entry name" value="DNA/RNA_pol_sf"/>
</dbReference>
<keyword evidence="2" id="KW-0808">Transferase</keyword>
<dbReference type="InterPro" id="IPR021109">
    <property type="entry name" value="Peptidase_aspartic_dom_sf"/>
</dbReference>
<dbReference type="Gene3D" id="3.10.10.10">
    <property type="entry name" value="HIV Type 1 Reverse Transcriptase, subunit A, domain 1"/>
    <property type="match status" value="1"/>
</dbReference>
<dbReference type="SUPFAM" id="SSF57756">
    <property type="entry name" value="Retrovirus zinc finger-like domains"/>
    <property type="match status" value="1"/>
</dbReference>
<dbReference type="InterPro" id="IPR043128">
    <property type="entry name" value="Rev_trsase/Diguanyl_cyclase"/>
</dbReference>
<dbReference type="Gene3D" id="2.40.70.10">
    <property type="entry name" value="Acid Proteases"/>
    <property type="match status" value="1"/>
</dbReference>
<evidence type="ECO:0000313" key="10">
    <source>
        <dbReference type="EMBL" id="KAA3470616.1"/>
    </source>
</evidence>
<dbReference type="CDD" id="cd00303">
    <property type="entry name" value="retropepsin_like"/>
    <property type="match status" value="1"/>
</dbReference>
<dbReference type="GO" id="GO:0003964">
    <property type="term" value="F:RNA-directed DNA polymerase activity"/>
    <property type="evidence" value="ECO:0007669"/>
    <property type="project" value="UniProtKB-KW"/>
</dbReference>
<dbReference type="InterPro" id="IPR050951">
    <property type="entry name" value="Retrovirus_Pol_polyprotein"/>
</dbReference>
<dbReference type="Proteomes" id="UP000325315">
    <property type="component" value="Unassembled WGS sequence"/>
</dbReference>
<feature type="domain" description="CCHC-type" evidence="9">
    <location>
        <begin position="18"/>
        <end position="33"/>
    </location>
</feature>
<dbReference type="CDD" id="cd09274">
    <property type="entry name" value="RNase_HI_RT_Ty3"/>
    <property type="match status" value="1"/>
</dbReference>
<dbReference type="InterPro" id="IPR000477">
    <property type="entry name" value="RT_dom"/>
</dbReference>
<gene>
    <name evidence="10" type="ORF">EPI10_016307</name>
</gene>
<dbReference type="GO" id="GO:0003676">
    <property type="term" value="F:nucleic acid binding"/>
    <property type="evidence" value="ECO:0007669"/>
    <property type="project" value="InterPro"/>
</dbReference>
<keyword evidence="8" id="KW-0862">Zinc</keyword>
<dbReference type="Pfam" id="PF08284">
    <property type="entry name" value="RVP_2"/>
    <property type="match status" value="1"/>
</dbReference>
<evidence type="ECO:0000256" key="2">
    <source>
        <dbReference type="ARBA" id="ARBA00022679"/>
    </source>
</evidence>
<dbReference type="EMBL" id="SMMG02000006">
    <property type="protein sequence ID" value="KAA3470616.1"/>
    <property type="molecule type" value="Genomic_DNA"/>
</dbReference>
<dbReference type="InterPro" id="IPR041373">
    <property type="entry name" value="RT_RNaseH"/>
</dbReference>
<keyword evidence="5" id="KW-0255">Endonuclease</keyword>
<dbReference type="PANTHER" id="PTHR37984">
    <property type="entry name" value="PROTEIN CBG26694"/>
    <property type="match status" value="1"/>
</dbReference>
<evidence type="ECO:0000256" key="8">
    <source>
        <dbReference type="PROSITE-ProRule" id="PRU00047"/>
    </source>
</evidence>
<proteinExistence type="predicted"/>